<feature type="compositionally biased region" description="Basic and acidic residues" evidence="1">
    <location>
        <begin position="232"/>
        <end position="247"/>
    </location>
</feature>
<evidence type="ECO:0000313" key="3">
    <source>
        <dbReference type="Proteomes" id="UP000266841"/>
    </source>
</evidence>
<protein>
    <submittedName>
        <fullName evidence="2">Uncharacterized protein</fullName>
    </submittedName>
</protein>
<reference evidence="2 3" key="1">
    <citation type="journal article" date="2012" name="Genome Biol.">
        <title>Genome and low-iron response of an oceanic diatom adapted to chronic iron limitation.</title>
        <authorList>
            <person name="Lommer M."/>
            <person name="Specht M."/>
            <person name="Roy A.S."/>
            <person name="Kraemer L."/>
            <person name="Andreson R."/>
            <person name="Gutowska M.A."/>
            <person name="Wolf J."/>
            <person name="Bergner S.V."/>
            <person name="Schilhabel M.B."/>
            <person name="Klostermeier U.C."/>
            <person name="Beiko R.G."/>
            <person name="Rosenstiel P."/>
            <person name="Hippler M."/>
            <person name="Laroche J."/>
        </authorList>
    </citation>
    <scope>NUCLEOTIDE SEQUENCE [LARGE SCALE GENOMIC DNA]</scope>
    <source>
        <strain evidence="2 3">CCMP1005</strain>
    </source>
</reference>
<feature type="compositionally biased region" description="Low complexity" evidence="1">
    <location>
        <begin position="495"/>
        <end position="506"/>
    </location>
</feature>
<feature type="region of interest" description="Disordered" evidence="1">
    <location>
        <begin position="194"/>
        <end position="286"/>
    </location>
</feature>
<feature type="compositionally biased region" description="Polar residues" evidence="1">
    <location>
        <begin position="48"/>
        <end position="62"/>
    </location>
</feature>
<feature type="compositionally biased region" description="Low complexity" evidence="1">
    <location>
        <begin position="522"/>
        <end position="538"/>
    </location>
</feature>
<feature type="region of interest" description="Disordered" evidence="1">
    <location>
        <begin position="48"/>
        <end position="175"/>
    </location>
</feature>
<dbReference type="Proteomes" id="UP000266841">
    <property type="component" value="Unassembled WGS sequence"/>
</dbReference>
<evidence type="ECO:0000256" key="1">
    <source>
        <dbReference type="SAM" id="MobiDB-lite"/>
    </source>
</evidence>
<comment type="caution">
    <text evidence="2">The sequence shown here is derived from an EMBL/GenBank/DDBJ whole genome shotgun (WGS) entry which is preliminary data.</text>
</comment>
<organism evidence="2 3">
    <name type="scientific">Thalassiosira oceanica</name>
    <name type="common">Marine diatom</name>
    <dbReference type="NCBI Taxonomy" id="159749"/>
    <lineage>
        <taxon>Eukaryota</taxon>
        <taxon>Sar</taxon>
        <taxon>Stramenopiles</taxon>
        <taxon>Ochrophyta</taxon>
        <taxon>Bacillariophyta</taxon>
        <taxon>Coscinodiscophyceae</taxon>
        <taxon>Thalassiosirophycidae</taxon>
        <taxon>Thalassiosirales</taxon>
        <taxon>Thalassiosiraceae</taxon>
        <taxon>Thalassiosira</taxon>
    </lineage>
</organism>
<feature type="compositionally biased region" description="Basic and acidic residues" evidence="1">
    <location>
        <begin position="150"/>
        <end position="160"/>
    </location>
</feature>
<feature type="region of interest" description="Disordered" evidence="1">
    <location>
        <begin position="402"/>
        <end position="656"/>
    </location>
</feature>
<evidence type="ECO:0000313" key="2">
    <source>
        <dbReference type="EMBL" id="EJK61571.1"/>
    </source>
</evidence>
<feature type="non-terminal residue" evidence="2">
    <location>
        <position position="656"/>
    </location>
</feature>
<proteinExistence type="predicted"/>
<gene>
    <name evidence="2" type="ORF">THAOC_17918</name>
</gene>
<dbReference type="EMBL" id="AGNL01019802">
    <property type="protein sequence ID" value="EJK61571.1"/>
    <property type="molecule type" value="Genomic_DNA"/>
</dbReference>
<keyword evidence="3" id="KW-1185">Reference proteome</keyword>
<feature type="compositionally biased region" description="Basic residues" evidence="1">
    <location>
        <begin position="409"/>
        <end position="418"/>
    </location>
</feature>
<accession>K0SKT2</accession>
<name>K0SKT2_THAOC</name>
<dbReference type="AlphaFoldDB" id="K0SKT2"/>
<feature type="compositionally biased region" description="Basic residues" evidence="1">
    <location>
        <begin position="481"/>
        <end position="492"/>
    </location>
</feature>
<feature type="region of interest" description="Disordered" evidence="1">
    <location>
        <begin position="323"/>
        <end position="368"/>
    </location>
</feature>
<sequence>MVLLRGGYWPSRWGIPSPAVRSDTCQTTGQTRLAEAKEAVMTAWQLHVSPSPQDTPHSSTLTLPMAPGRPSPQHSSPPPPSSRSSPAKSTLHGEGRAGRGACQRAEKREAQAEVEQGRGNFDTTLEPLSPSLPHVYHTKKTAKKTYTENNEERHADREAAAPRAPAPPPTARLTDHPDIRLGLLLREVVGLHGLHGQAPSHGPAQRQSQQEAHGESHDAEADESQNGQPHGPAHDAESHDGEADAESHGQGLHGRAERVAHRQALRAEPGGQLPPGRPVVDEPHVRAHLRRRHRRLLAGRFDPPDRALHGLAERDAALRGAAAEGDVARQGGGGQQVRQGRGGERHGPAQEARQTGAPAAPAAEVRGPHQARLGHAVRRLRHGLGEDAAVRPVVDAADVGRAGVEHRGARGSHGGHRRARDERRADTVRGSGGPGLPVPGREGVHLVQDAAGARGVDKVPPRPVPGRGDVGGVRGDEAAQRRRTGPRLRRRERASASALAPASRSRPPSPTRSGGEIEGLMDDPLAPSAAPSASDAPSGRTVKANLILTLELPPDGRRDVARPARSGRAGCVRDGGRRLLHRPGRPGGERGPGRELQGTLPAVPDRRRGRGGAGGGRRGRDDGGAEEGAPGRRVGRVRGRRLRADRAAGRGGAAAN</sequence>
<feature type="compositionally biased region" description="Pro residues" evidence="1">
    <location>
        <begin position="67"/>
        <end position="81"/>
    </location>
</feature>